<keyword evidence="2" id="KW-0012">Acyltransferase</keyword>
<keyword evidence="1" id="KW-0808">Transferase</keyword>
<dbReference type="InterPro" id="IPR016181">
    <property type="entry name" value="Acyl_CoA_acyltransferase"/>
</dbReference>
<dbReference type="SUPFAM" id="SSF55729">
    <property type="entry name" value="Acyl-CoA N-acyltransferases (Nat)"/>
    <property type="match status" value="1"/>
</dbReference>
<feature type="domain" description="N-acetyltransferase" evidence="3">
    <location>
        <begin position="4"/>
        <end position="138"/>
    </location>
</feature>
<name>A0ABP8KST8_9BACT</name>
<comment type="caution">
    <text evidence="4">The sequence shown here is derived from an EMBL/GenBank/DDBJ whole genome shotgun (WGS) entry which is preliminary data.</text>
</comment>
<dbReference type="Pfam" id="PF00583">
    <property type="entry name" value="Acetyltransf_1"/>
    <property type="match status" value="1"/>
</dbReference>
<proteinExistence type="predicted"/>
<sequence length="140" mass="15757">MLNISTPGIQIIPAEATYPLRHQVLWPDKPLDYVKIEEDAAGFHYGAFIGPELVAVISLFVNEGVARFRKFATHPDYQRQGIGTQLLNRVIDEARAQGAHTLWCDARQETAAFYRKFGMAVEGDVFYKGAIPYNKMVLTL</sequence>
<dbReference type="CDD" id="cd04301">
    <property type="entry name" value="NAT_SF"/>
    <property type="match status" value="1"/>
</dbReference>
<dbReference type="PROSITE" id="PS51186">
    <property type="entry name" value="GNAT"/>
    <property type="match status" value="1"/>
</dbReference>
<accession>A0ABP8KST8</accession>
<reference evidence="5" key="1">
    <citation type="journal article" date="2019" name="Int. J. Syst. Evol. Microbiol.">
        <title>The Global Catalogue of Microorganisms (GCM) 10K type strain sequencing project: providing services to taxonomists for standard genome sequencing and annotation.</title>
        <authorList>
            <consortium name="The Broad Institute Genomics Platform"/>
            <consortium name="The Broad Institute Genome Sequencing Center for Infectious Disease"/>
            <person name="Wu L."/>
            <person name="Ma J."/>
        </authorList>
    </citation>
    <scope>NUCLEOTIDE SEQUENCE [LARGE SCALE GENOMIC DNA]</scope>
    <source>
        <strain evidence="5">JCM 17925</strain>
    </source>
</reference>
<gene>
    <name evidence="4" type="ORF">GCM10023187_43110</name>
</gene>
<dbReference type="RefSeq" id="WP_345270065.1">
    <property type="nucleotide sequence ID" value="NZ_BAABHB010000011.1"/>
</dbReference>
<dbReference type="Proteomes" id="UP001500936">
    <property type="component" value="Unassembled WGS sequence"/>
</dbReference>
<dbReference type="Gene3D" id="3.40.630.30">
    <property type="match status" value="1"/>
</dbReference>
<evidence type="ECO:0000313" key="5">
    <source>
        <dbReference type="Proteomes" id="UP001500936"/>
    </source>
</evidence>
<evidence type="ECO:0000259" key="3">
    <source>
        <dbReference type="PROSITE" id="PS51186"/>
    </source>
</evidence>
<dbReference type="PANTHER" id="PTHR43420:SF42">
    <property type="entry name" value="N-ACETYLTRANSFERASE DOMAIN-CONTAINING PROTEIN"/>
    <property type="match status" value="1"/>
</dbReference>
<dbReference type="InterPro" id="IPR050680">
    <property type="entry name" value="YpeA/RimI_acetyltransf"/>
</dbReference>
<dbReference type="EMBL" id="BAABHB010000011">
    <property type="protein sequence ID" value="GAA4414087.1"/>
    <property type="molecule type" value="Genomic_DNA"/>
</dbReference>
<dbReference type="InterPro" id="IPR000182">
    <property type="entry name" value="GNAT_dom"/>
</dbReference>
<protein>
    <submittedName>
        <fullName evidence="4">GNAT family N-acetyltransferase</fullName>
    </submittedName>
</protein>
<evidence type="ECO:0000313" key="4">
    <source>
        <dbReference type="EMBL" id="GAA4414087.1"/>
    </source>
</evidence>
<organism evidence="4 5">
    <name type="scientific">Nibrella viscosa</name>
    <dbReference type="NCBI Taxonomy" id="1084524"/>
    <lineage>
        <taxon>Bacteria</taxon>
        <taxon>Pseudomonadati</taxon>
        <taxon>Bacteroidota</taxon>
        <taxon>Cytophagia</taxon>
        <taxon>Cytophagales</taxon>
        <taxon>Spirosomataceae</taxon>
        <taxon>Nibrella</taxon>
    </lineage>
</organism>
<keyword evidence="5" id="KW-1185">Reference proteome</keyword>
<evidence type="ECO:0000256" key="2">
    <source>
        <dbReference type="ARBA" id="ARBA00023315"/>
    </source>
</evidence>
<dbReference type="PANTHER" id="PTHR43420">
    <property type="entry name" value="ACETYLTRANSFERASE"/>
    <property type="match status" value="1"/>
</dbReference>
<evidence type="ECO:0000256" key="1">
    <source>
        <dbReference type="ARBA" id="ARBA00022679"/>
    </source>
</evidence>